<dbReference type="PANTHER" id="PTHR43537">
    <property type="entry name" value="TRANSCRIPTIONAL REGULATOR, GNTR FAMILY"/>
    <property type="match status" value="1"/>
</dbReference>
<dbReference type="Proteomes" id="UP001596505">
    <property type="component" value="Unassembled WGS sequence"/>
</dbReference>
<evidence type="ECO:0000256" key="3">
    <source>
        <dbReference type="ARBA" id="ARBA00023163"/>
    </source>
</evidence>
<dbReference type="InterPro" id="IPR011711">
    <property type="entry name" value="GntR_C"/>
</dbReference>
<dbReference type="EMBL" id="JBHTCO010000007">
    <property type="protein sequence ID" value="MFC7393039.1"/>
    <property type="molecule type" value="Genomic_DNA"/>
</dbReference>
<dbReference type="CDD" id="cd07377">
    <property type="entry name" value="WHTH_GntR"/>
    <property type="match status" value="1"/>
</dbReference>
<keyword evidence="6" id="KW-1185">Reference proteome</keyword>
<keyword evidence="2" id="KW-0238">DNA-binding</keyword>
<name>A0ABW2PV81_9BACL</name>
<keyword evidence="3" id="KW-0804">Transcription</keyword>
<dbReference type="Pfam" id="PF07729">
    <property type="entry name" value="FCD"/>
    <property type="match status" value="1"/>
</dbReference>
<evidence type="ECO:0000256" key="2">
    <source>
        <dbReference type="ARBA" id="ARBA00023125"/>
    </source>
</evidence>
<evidence type="ECO:0000259" key="4">
    <source>
        <dbReference type="PROSITE" id="PS50949"/>
    </source>
</evidence>
<comment type="caution">
    <text evidence="5">The sequence shown here is derived from an EMBL/GenBank/DDBJ whole genome shotgun (WGS) entry which is preliminary data.</text>
</comment>
<proteinExistence type="predicted"/>
<dbReference type="PROSITE" id="PS50949">
    <property type="entry name" value="HTH_GNTR"/>
    <property type="match status" value="1"/>
</dbReference>
<dbReference type="PANTHER" id="PTHR43537:SF6">
    <property type="entry name" value="HTH-TYPE TRANSCRIPTIONAL REPRESSOR RSPR"/>
    <property type="match status" value="1"/>
</dbReference>
<dbReference type="InterPro" id="IPR036390">
    <property type="entry name" value="WH_DNA-bd_sf"/>
</dbReference>
<dbReference type="SUPFAM" id="SSF46785">
    <property type="entry name" value="Winged helix' DNA-binding domain"/>
    <property type="match status" value="1"/>
</dbReference>
<dbReference type="RefSeq" id="WP_380965476.1">
    <property type="nucleotide sequence ID" value="NZ_JBHTCO010000007.1"/>
</dbReference>
<accession>A0ABW2PV81</accession>
<dbReference type="InterPro" id="IPR000524">
    <property type="entry name" value="Tscrpt_reg_HTH_GntR"/>
</dbReference>
<dbReference type="SMART" id="SM00895">
    <property type="entry name" value="FCD"/>
    <property type="match status" value="1"/>
</dbReference>
<dbReference type="SMART" id="SM00345">
    <property type="entry name" value="HTH_GNTR"/>
    <property type="match status" value="1"/>
</dbReference>
<organism evidence="5 6">
    <name type="scientific">Scopulibacillus cellulosilyticus</name>
    <dbReference type="NCBI Taxonomy" id="2665665"/>
    <lineage>
        <taxon>Bacteria</taxon>
        <taxon>Bacillati</taxon>
        <taxon>Bacillota</taxon>
        <taxon>Bacilli</taxon>
        <taxon>Bacillales</taxon>
        <taxon>Sporolactobacillaceae</taxon>
        <taxon>Scopulibacillus</taxon>
    </lineage>
</organism>
<dbReference type="Gene3D" id="1.20.120.530">
    <property type="entry name" value="GntR ligand-binding domain-like"/>
    <property type="match status" value="1"/>
</dbReference>
<keyword evidence="1" id="KW-0805">Transcription regulation</keyword>
<dbReference type="InterPro" id="IPR036388">
    <property type="entry name" value="WH-like_DNA-bd_sf"/>
</dbReference>
<gene>
    <name evidence="5" type="ORF">ACFQRG_08585</name>
</gene>
<reference evidence="6" key="1">
    <citation type="journal article" date="2019" name="Int. J. Syst. Evol. Microbiol.">
        <title>The Global Catalogue of Microorganisms (GCM) 10K type strain sequencing project: providing services to taxonomists for standard genome sequencing and annotation.</title>
        <authorList>
            <consortium name="The Broad Institute Genomics Platform"/>
            <consortium name="The Broad Institute Genome Sequencing Center for Infectious Disease"/>
            <person name="Wu L."/>
            <person name="Ma J."/>
        </authorList>
    </citation>
    <scope>NUCLEOTIDE SEQUENCE [LARGE SCALE GENOMIC DNA]</scope>
    <source>
        <strain evidence="6">CGMCC 1.16305</strain>
    </source>
</reference>
<sequence length="229" mass="26828">MVVNGVVNVKEFAYNEIKEQILNLKLIPGTKISEKSIADQLQVSRTPIREAFIKLAQEELLKIIPQSGTFVSLINLDYAKEARFVRENLETAVILLCCEKASKESLLNLEMNIKIQELLASEKVGLEQKENFFNLDENFHKEFFKLTGNHRTWQMMQSITGHLNRFRLLRTMSTSSFDWDILIDQHKYIYTAILEKDKQKAKKKIVEHLQLMLSEESILIKQYPDYFER</sequence>
<protein>
    <submittedName>
        <fullName evidence="5">GntR family transcriptional regulator</fullName>
    </submittedName>
</protein>
<dbReference type="InterPro" id="IPR008920">
    <property type="entry name" value="TF_FadR/GntR_C"/>
</dbReference>
<evidence type="ECO:0000256" key="1">
    <source>
        <dbReference type="ARBA" id="ARBA00023015"/>
    </source>
</evidence>
<dbReference type="Pfam" id="PF00392">
    <property type="entry name" value="GntR"/>
    <property type="match status" value="1"/>
</dbReference>
<feature type="domain" description="HTH gntR-type" evidence="4">
    <location>
        <begin position="7"/>
        <end position="74"/>
    </location>
</feature>
<dbReference type="Gene3D" id="1.10.10.10">
    <property type="entry name" value="Winged helix-like DNA-binding domain superfamily/Winged helix DNA-binding domain"/>
    <property type="match status" value="1"/>
</dbReference>
<evidence type="ECO:0000313" key="6">
    <source>
        <dbReference type="Proteomes" id="UP001596505"/>
    </source>
</evidence>
<evidence type="ECO:0000313" key="5">
    <source>
        <dbReference type="EMBL" id="MFC7393039.1"/>
    </source>
</evidence>
<dbReference type="SUPFAM" id="SSF48008">
    <property type="entry name" value="GntR ligand-binding domain-like"/>
    <property type="match status" value="1"/>
</dbReference>